<dbReference type="STRING" id="1764295.A0A5B8MEC9"/>
<evidence type="ECO:0000256" key="7">
    <source>
        <dbReference type="ARBA" id="ARBA00022801"/>
    </source>
</evidence>
<comment type="catalytic activity">
    <reaction evidence="1">
        <text>Random hydrolysis of (1-&gt;4)-beta-D-mannosidic linkages in mannans, galactomannans and glucomannans.</text>
        <dbReference type="EC" id="3.2.1.78"/>
    </reaction>
</comment>
<dbReference type="GO" id="GO:0005576">
    <property type="term" value="C:extracellular region"/>
    <property type="evidence" value="ECO:0007669"/>
    <property type="project" value="UniProtKB-SubCell"/>
</dbReference>
<dbReference type="PANTHER" id="PTHR31451">
    <property type="match status" value="1"/>
</dbReference>
<evidence type="ECO:0000256" key="5">
    <source>
        <dbReference type="ARBA" id="ARBA00022525"/>
    </source>
</evidence>
<keyword evidence="6 9" id="KW-0732">Signal</keyword>
<protein>
    <recommendedName>
        <fullName evidence="4">mannan endo-1,4-beta-mannosidase</fullName>
        <ecNumber evidence="4">3.2.1.78</ecNumber>
    </recommendedName>
</protein>
<feature type="signal peptide" evidence="9">
    <location>
        <begin position="1"/>
        <end position="18"/>
    </location>
</feature>
<sequence length="548" mass="61811">MVPPRRYVLLALCSLTLAVVVAASASASSLDSVTIDNNVFMKNGKEFHFIGFNQYYMLDKARRHEERHIVDETLKDAADLGMTVMRTWAFDDRPNGLQVLPGVFDEETFRALDYVLDSSARHGIHVILALVNYWPDYGGMESYVKWCTHSATIANLTVSEFYTNPMCRQMYKNTMQTIMNRRNTYNGRVYREDPTILGWDLANEPRNPGDPSSNTLATWIEEMSQFAKIVSPGQLITTGVEGFFGLTTPNLALNANPGADEWDSWICEGTDFVRFHDLPHIDFTVAHMYPDLWVDRPCNGSDYCKKLFASRWVDTHIEQSIKLHKPFVLEEFGASTTRGRGNDSYRESMNHREDIFETVFSEMEEAAANSDISVGSLFWSFSSIKYPDYDGFSVYFGGEGYTEPDKTTPREEAAAGAGSGGFSWDIAAYEATGGGSSDREEEESKATVLYSPTPMEDPLDYIWLQPATPKMQSEFRNAKKHRQCTKYLRKSVRNGVISSSYREKPDVKATNLVAFKEVETSHDDTINIISNAARKFRQLSGDSFLGLG</sequence>
<evidence type="ECO:0000256" key="9">
    <source>
        <dbReference type="SAM" id="SignalP"/>
    </source>
</evidence>
<evidence type="ECO:0000313" key="12">
    <source>
        <dbReference type="Proteomes" id="UP000316726"/>
    </source>
</evidence>
<comment type="similarity">
    <text evidence="3">Belongs to the glycosyl hydrolase 5 (cellulase A) family.</text>
</comment>
<reference evidence="11 12" key="1">
    <citation type="submission" date="2018-07" db="EMBL/GenBank/DDBJ databases">
        <title>The complete nuclear genome of the prasinophyte Chloropicon primus (CCMP1205).</title>
        <authorList>
            <person name="Pombert J.-F."/>
            <person name="Otis C."/>
            <person name="Turmel M."/>
            <person name="Lemieux C."/>
        </authorList>
    </citation>
    <scope>NUCLEOTIDE SEQUENCE [LARGE SCALE GENOMIC DNA]</scope>
    <source>
        <strain evidence="11 12">CCMP1205</strain>
    </source>
</reference>
<dbReference type="SUPFAM" id="SSF51445">
    <property type="entry name" value="(Trans)glycosidases"/>
    <property type="match status" value="1"/>
</dbReference>
<evidence type="ECO:0000313" key="11">
    <source>
        <dbReference type="EMBL" id="QDZ18978.1"/>
    </source>
</evidence>
<dbReference type="InterPro" id="IPR018087">
    <property type="entry name" value="Glyco_hydro_5_CS"/>
</dbReference>
<dbReference type="EMBL" id="CP031035">
    <property type="protein sequence ID" value="QDZ18978.1"/>
    <property type="molecule type" value="Genomic_DNA"/>
</dbReference>
<keyword evidence="12" id="KW-1185">Reference proteome</keyword>
<dbReference type="GO" id="GO:0016985">
    <property type="term" value="F:mannan endo-1,4-beta-mannosidase activity"/>
    <property type="evidence" value="ECO:0007669"/>
    <property type="project" value="UniProtKB-EC"/>
</dbReference>
<accession>A0A5B8MEC9</accession>
<feature type="domain" description="Glycoside hydrolase family 5" evidence="10">
    <location>
        <begin position="32"/>
        <end position="387"/>
    </location>
</feature>
<proteinExistence type="inferred from homology"/>
<evidence type="ECO:0000256" key="8">
    <source>
        <dbReference type="ARBA" id="ARBA00023295"/>
    </source>
</evidence>
<keyword evidence="8" id="KW-0326">Glycosidase</keyword>
<dbReference type="EC" id="3.2.1.78" evidence="4"/>
<dbReference type="PANTHER" id="PTHR31451:SF39">
    <property type="entry name" value="MANNAN ENDO-1,4-BETA-MANNOSIDASE 1"/>
    <property type="match status" value="1"/>
</dbReference>
<dbReference type="InterPro" id="IPR045053">
    <property type="entry name" value="MAN-like"/>
</dbReference>
<evidence type="ECO:0000256" key="3">
    <source>
        <dbReference type="ARBA" id="ARBA00005641"/>
    </source>
</evidence>
<evidence type="ECO:0000256" key="6">
    <source>
        <dbReference type="ARBA" id="ARBA00022729"/>
    </source>
</evidence>
<keyword evidence="5" id="KW-0964">Secreted</keyword>
<evidence type="ECO:0000256" key="4">
    <source>
        <dbReference type="ARBA" id="ARBA00012706"/>
    </source>
</evidence>
<dbReference type="Pfam" id="PF26410">
    <property type="entry name" value="GH5_mannosidase"/>
    <property type="match status" value="1"/>
</dbReference>
<feature type="chain" id="PRO_5022829534" description="mannan endo-1,4-beta-mannosidase" evidence="9">
    <location>
        <begin position="19"/>
        <end position="548"/>
    </location>
</feature>
<dbReference type="AlphaFoldDB" id="A0A5B8MEC9"/>
<dbReference type="InterPro" id="IPR017853">
    <property type="entry name" value="GH"/>
</dbReference>
<evidence type="ECO:0000259" key="10">
    <source>
        <dbReference type="Pfam" id="PF26410"/>
    </source>
</evidence>
<organism evidence="11 12">
    <name type="scientific">Chloropicon primus</name>
    <dbReference type="NCBI Taxonomy" id="1764295"/>
    <lineage>
        <taxon>Eukaryota</taxon>
        <taxon>Viridiplantae</taxon>
        <taxon>Chlorophyta</taxon>
        <taxon>Chloropicophyceae</taxon>
        <taxon>Chloropicales</taxon>
        <taxon>Chloropicaceae</taxon>
        <taxon>Chloropicon</taxon>
    </lineage>
</organism>
<dbReference type="InterPro" id="IPR001547">
    <property type="entry name" value="Glyco_hydro_5"/>
</dbReference>
<dbReference type="Proteomes" id="UP000316726">
    <property type="component" value="Chromosome 2"/>
</dbReference>
<dbReference type="PROSITE" id="PS00659">
    <property type="entry name" value="GLYCOSYL_HYDROL_F5"/>
    <property type="match status" value="1"/>
</dbReference>
<gene>
    <name evidence="11" type="ORF">A3770_02p14960</name>
</gene>
<dbReference type="Gene3D" id="3.20.20.80">
    <property type="entry name" value="Glycosidases"/>
    <property type="match status" value="1"/>
</dbReference>
<evidence type="ECO:0000256" key="1">
    <source>
        <dbReference type="ARBA" id="ARBA00001678"/>
    </source>
</evidence>
<name>A0A5B8MEC9_9CHLO</name>
<evidence type="ECO:0000256" key="2">
    <source>
        <dbReference type="ARBA" id="ARBA00004613"/>
    </source>
</evidence>
<keyword evidence="7 11" id="KW-0378">Hydrolase</keyword>
<comment type="subcellular location">
    <subcellularLocation>
        <location evidence="2">Secreted</location>
    </subcellularLocation>
</comment>
<dbReference type="OrthoDB" id="406631at2759"/>
<dbReference type="GO" id="GO:0000272">
    <property type="term" value="P:polysaccharide catabolic process"/>
    <property type="evidence" value="ECO:0007669"/>
    <property type="project" value="InterPro"/>
</dbReference>